<dbReference type="Pfam" id="PF04909">
    <property type="entry name" value="Amidohydro_2"/>
    <property type="match status" value="1"/>
</dbReference>
<sequence length="354" mass="41896">MATEELGGAYDEVEVEDTLLLRDFEPVTMLNSTAHIPEKPRFPVVDAHVHLDEINGMTADKYLRLMDQAGIEACVTLCHSRYSEFSGYLKRFSGAHPDRFKVVMWSRLDELEETGKPDHFLDWIKKLKDEGLAGFKFWKDLGLVARNPEGKLWELDDPRLDPIYDLAGRLNMPFILHTADPDAFFIPLDRFNERYEELIRHPDWWFGDMSKYPPKKKLLEAQERVIKRHPKTRFWAAHCAARGENLPELTRLLATYPNFYCDISARINELGRQPWSSRELIIRFADRVAFGSDLDPELEMYRLCWRFCETRDEYWDYPSHPSRQGRWKVHSLDLPDETLKKFYHNTAWNFYWKS</sequence>
<dbReference type="Gene3D" id="3.20.20.140">
    <property type="entry name" value="Metal-dependent hydrolases"/>
    <property type="match status" value="1"/>
</dbReference>
<proteinExistence type="predicted"/>
<evidence type="ECO:0000313" key="4">
    <source>
        <dbReference type="Proteomes" id="UP000179129"/>
    </source>
</evidence>
<evidence type="ECO:0000256" key="1">
    <source>
        <dbReference type="ARBA" id="ARBA00023239"/>
    </source>
</evidence>
<protein>
    <recommendedName>
        <fullName evidence="2">Amidohydrolase-related domain-containing protein</fullName>
    </recommendedName>
</protein>
<dbReference type="PANTHER" id="PTHR21240:SF28">
    <property type="entry name" value="ISO-OROTATE DECARBOXYLASE (EUROFUNG)"/>
    <property type="match status" value="1"/>
</dbReference>
<gene>
    <name evidence="3" type="ORF">A3F83_14215</name>
</gene>
<dbReference type="STRING" id="1817867.A3F83_14215"/>
<dbReference type="InterPro" id="IPR032466">
    <property type="entry name" value="Metal_Hydrolase"/>
</dbReference>
<dbReference type="GO" id="GO:0019748">
    <property type="term" value="P:secondary metabolic process"/>
    <property type="evidence" value="ECO:0007669"/>
    <property type="project" value="TreeGrafter"/>
</dbReference>
<dbReference type="AlphaFoldDB" id="A0A1F5YM15"/>
<dbReference type="InterPro" id="IPR006680">
    <property type="entry name" value="Amidohydro-rel"/>
</dbReference>
<dbReference type="GO" id="GO:0005737">
    <property type="term" value="C:cytoplasm"/>
    <property type="evidence" value="ECO:0007669"/>
    <property type="project" value="TreeGrafter"/>
</dbReference>
<dbReference type="GO" id="GO:0016787">
    <property type="term" value="F:hydrolase activity"/>
    <property type="evidence" value="ECO:0007669"/>
    <property type="project" value="InterPro"/>
</dbReference>
<evidence type="ECO:0000259" key="2">
    <source>
        <dbReference type="Pfam" id="PF04909"/>
    </source>
</evidence>
<dbReference type="Proteomes" id="UP000179129">
    <property type="component" value="Unassembled WGS sequence"/>
</dbReference>
<accession>A0A1F5YM15</accession>
<comment type="caution">
    <text evidence="3">The sequence shown here is derived from an EMBL/GenBank/DDBJ whole genome shotgun (WGS) entry which is preliminary data.</text>
</comment>
<feature type="domain" description="Amidohydrolase-related" evidence="2">
    <location>
        <begin position="58"/>
        <end position="351"/>
    </location>
</feature>
<evidence type="ECO:0000313" key="3">
    <source>
        <dbReference type="EMBL" id="OGG01248.1"/>
    </source>
</evidence>
<name>A0A1F5YM15_9BACT</name>
<keyword evidence="1" id="KW-0456">Lyase</keyword>
<reference evidence="3 4" key="1">
    <citation type="journal article" date="2016" name="Nat. Commun.">
        <title>Thousands of microbial genomes shed light on interconnected biogeochemical processes in an aquifer system.</title>
        <authorList>
            <person name="Anantharaman K."/>
            <person name="Brown C.T."/>
            <person name="Hug L.A."/>
            <person name="Sharon I."/>
            <person name="Castelle C.J."/>
            <person name="Probst A.J."/>
            <person name="Thomas B.C."/>
            <person name="Singh A."/>
            <person name="Wilkins M.J."/>
            <person name="Karaoz U."/>
            <person name="Brodie E.L."/>
            <person name="Williams K.H."/>
            <person name="Hubbard S.S."/>
            <person name="Banfield J.F."/>
        </authorList>
    </citation>
    <scope>NUCLEOTIDE SEQUENCE [LARGE SCALE GENOMIC DNA]</scope>
</reference>
<dbReference type="EMBL" id="MFIX01000216">
    <property type="protein sequence ID" value="OGG01248.1"/>
    <property type="molecule type" value="Genomic_DNA"/>
</dbReference>
<dbReference type="SUPFAM" id="SSF51556">
    <property type="entry name" value="Metallo-dependent hydrolases"/>
    <property type="match status" value="1"/>
</dbReference>
<dbReference type="InterPro" id="IPR032465">
    <property type="entry name" value="ACMSD"/>
</dbReference>
<dbReference type="GO" id="GO:0016831">
    <property type="term" value="F:carboxy-lyase activity"/>
    <property type="evidence" value="ECO:0007669"/>
    <property type="project" value="InterPro"/>
</dbReference>
<dbReference type="PANTHER" id="PTHR21240">
    <property type="entry name" value="2-AMINO-3-CARBOXYLMUCONATE-6-SEMIALDEHYDE DECARBOXYLASE"/>
    <property type="match status" value="1"/>
</dbReference>
<organism evidence="3 4">
    <name type="scientific">Candidatus Glassbacteria bacterium RIFCSPLOWO2_12_FULL_58_11</name>
    <dbReference type="NCBI Taxonomy" id="1817867"/>
    <lineage>
        <taxon>Bacteria</taxon>
        <taxon>Candidatus Glassiibacteriota</taxon>
    </lineage>
</organism>